<feature type="compositionally biased region" description="Basic and acidic residues" evidence="1">
    <location>
        <begin position="701"/>
        <end position="710"/>
    </location>
</feature>
<evidence type="ECO:0000313" key="3">
    <source>
        <dbReference type="EMBL" id="MFC6356747.1"/>
    </source>
</evidence>
<accession>A0ABW1VHE6</accession>
<keyword evidence="4" id="KW-1185">Reference proteome</keyword>
<proteinExistence type="predicted"/>
<evidence type="ECO:0000259" key="2">
    <source>
        <dbReference type="Pfam" id="PF08751"/>
    </source>
</evidence>
<dbReference type="NCBIfam" id="NF041492">
    <property type="entry name" value="MobF"/>
    <property type="match status" value="1"/>
</dbReference>
<dbReference type="Gene3D" id="2.30.30.940">
    <property type="match status" value="1"/>
</dbReference>
<dbReference type="SUPFAM" id="SSF55464">
    <property type="entry name" value="Origin of replication-binding domain, RBD-like"/>
    <property type="match status" value="1"/>
</dbReference>
<gene>
    <name evidence="3" type="primary">mobF</name>
    <name evidence="3" type="ORF">ACFQB0_11575</name>
</gene>
<dbReference type="Pfam" id="PF13604">
    <property type="entry name" value="AAA_30"/>
    <property type="match status" value="1"/>
</dbReference>
<comment type="caution">
    <text evidence="3">The sequence shown here is derived from an EMBL/GenBank/DDBJ whole genome shotgun (WGS) entry which is preliminary data.</text>
</comment>
<dbReference type="Gene3D" id="3.40.50.300">
    <property type="entry name" value="P-loop containing nucleotide triphosphate hydrolases"/>
    <property type="match status" value="2"/>
</dbReference>
<evidence type="ECO:0000313" key="4">
    <source>
        <dbReference type="Proteomes" id="UP001596306"/>
    </source>
</evidence>
<feature type="region of interest" description="Disordered" evidence="1">
    <location>
        <begin position="701"/>
        <end position="722"/>
    </location>
</feature>
<protein>
    <submittedName>
        <fullName evidence="3">MobF family relaxase</fullName>
    </submittedName>
</protein>
<organism evidence="3 4">
    <name type="scientific">Luethyella okanaganae</name>
    <dbReference type="NCBI Taxonomy" id="69372"/>
    <lineage>
        <taxon>Bacteria</taxon>
        <taxon>Bacillati</taxon>
        <taxon>Actinomycetota</taxon>
        <taxon>Actinomycetes</taxon>
        <taxon>Micrococcales</taxon>
        <taxon>Microbacteriaceae</taxon>
        <taxon>Luethyella</taxon>
    </lineage>
</organism>
<dbReference type="Pfam" id="PF08751">
    <property type="entry name" value="TrwC"/>
    <property type="match status" value="1"/>
</dbReference>
<dbReference type="SUPFAM" id="SSF52540">
    <property type="entry name" value="P-loop containing nucleoside triphosphate hydrolases"/>
    <property type="match status" value="2"/>
</dbReference>
<dbReference type="InterPro" id="IPR014862">
    <property type="entry name" value="TrwC"/>
</dbReference>
<sequence>MKGGVILYRGSGADARRYLESDRSRADDYYLEDGTALAEFSVVDGNGEVIGEGALTPGEYAQWVDWISPLAGESMGKPRLPGDGRQGSPRFAEMVVNAPKSLSIAAVLHPEVSDALDAAQRDAVAEIRSWLGKHSVTRVGPRGNQRVVPVKQLETVAVSHKTSRAGDPHRHMHFQIGTRVWAAGAWRGLDTAALFRQQGAIRSLGRAVIAAHPQLAAVLDAHGLTLDPVTGEVAELQPFNAVMSKRSEQVARNLARFEKEWRATQSGQGPGPAATSRLIAMAWDHERPHKRPTTLGNEAAWRTELDDAGYRSDIERAPAHTSMPLDDVRVRDVASRALDRCAGAASTWTVHDIQEHVTRIITEAGVRADPAPLRELVMLTTRLAAEDCLSVLPPDSAHPEHVAHLTSVHVIASETRLRDMLAGRAARARYRPPDVRRLARGHRLDAAQARAAAAVASTDPLVVVEGAAGAGKTTMLAAAIEAAAAHGRVTRVITPTKKAADVAHQELGVATVSVAKLVHEHGWRWNRDGVWTRLTVGDTDPATDAPYTGPAASARLVRGERIIVDEAGMLDQDTALALLTVADEHGATLALVGDRAQLAAIGRGGVLDMAAQLLPRVHAMTTVHRFADPAYAALTVQLRRGEHPASLFDRLQALGLVVMHESPDALHDGLAREWRDGDAVTVATNDEARELNTRIRDERARAGHVDDRHTATGSDGLSIGRGDMIQTRQNDSAVHVANRQTWIVQSVGDDGAVWAKEHTSSRRQRTVRLPAEYVVEHTHLAYASTAYGMQGATTGESQLVGRTGRASVGTPQRGGRQKSA</sequence>
<reference evidence="4" key="1">
    <citation type="journal article" date="2019" name="Int. J. Syst. Evol. Microbiol.">
        <title>The Global Catalogue of Microorganisms (GCM) 10K type strain sequencing project: providing services to taxonomists for standard genome sequencing and annotation.</title>
        <authorList>
            <consortium name="The Broad Institute Genomics Platform"/>
            <consortium name="The Broad Institute Genome Sequencing Center for Infectious Disease"/>
            <person name="Wu L."/>
            <person name="Ma J."/>
        </authorList>
    </citation>
    <scope>NUCLEOTIDE SEQUENCE [LARGE SCALE GENOMIC DNA]</scope>
    <source>
        <strain evidence="4">CCUG 43304</strain>
    </source>
</reference>
<dbReference type="InterPro" id="IPR027417">
    <property type="entry name" value="P-loop_NTPase"/>
</dbReference>
<dbReference type="Proteomes" id="UP001596306">
    <property type="component" value="Unassembled WGS sequence"/>
</dbReference>
<name>A0ABW1VHE6_9MICO</name>
<dbReference type="EMBL" id="JBHSTP010000003">
    <property type="protein sequence ID" value="MFC6356747.1"/>
    <property type="molecule type" value="Genomic_DNA"/>
</dbReference>
<feature type="domain" description="TrwC relaxase" evidence="2">
    <location>
        <begin position="14"/>
        <end position="306"/>
    </location>
</feature>
<dbReference type="RefSeq" id="WP_386731691.1">
    <property type="nucleotide sequence ID" value="NZ_JBHSTP010000003.1"/>
</dbReference>
<feature type="region of interest" description="Disordered" evidence="1">
    <location>
        <begin position="796"/>
        <end position="820"/>
    </location>
</feature>
<evidence type="ECO:0000256" key="1">
    <source>
        <dbReference type="SAM" id="MobiDB-lite"/>
    </source>
</evidence>